<gene>
    <name evidence="3" type="ORF">PPERSA_02274</name>
</gene>
<proteinExistence type="predicted"/>
<reference evidence="3 4" key="1">
    <citation type="journal article" date="2015" name="Sci. Rep.">
        <title>Genome of the facultative scuticociliatosis pathogen Pseudocohnilembus persalinus provides insight into its virulence through horizontal gene transfer.</title>
        <authorList>
            <person name="Xiong J."/>
            <person name="Wang G."/>
            <person name="Cheng J."/>
            <person name="Tian M."/>
            <person name="Pan X."/>
            <person name="Warren A."/>
            <person name="Jiang C."/>
            <person name="Yuan D."/>
            <person name="Miao W."/>
        </authorList>
    </citation>
    <scope>NUCLEOTIDE SEQUENCE [LARGE SCALE GENOMIC DNA]</scope>
    <source>
        <strain evidence="3">36N120E</strain>
    </source>
</reference>
<feature type="compositionally biased region" description="Basic and acidic residues" evidence="1">
    <location>
        <begin position="110"/>
        <end position="132"/>
    </location>
</feature>
<keyword evidence="4" id="KW-1185">Reference proteome</keyword>
<dbReference type="Pfam" id="PF13621">
    <property type="entry name" value="Cupin_8"/>
    <property type="match status" value="1"/>
</dbReference>
<comment type="caution">
    <text evidence="3">The sequence shown here is derived from an EMBL/GenBank/DDBJ whole genome shotgun (WGS) entry which is preliminary data.</text>
</comment>
<dbReference type="PANTHER" id="PTHR12461">
    <property type="entry name" value="HYPOXIA-INDUCIBLE FACTOR 1 ALPHA INHIBITOR-RELATED"/>
    <property type="match status" value="1"/>
</dbReference>
<dbReference type="InterPro" id="IPR003347">
    <property type="entry name" value="JmjC_dom"/>
</dbReference>
<dbReference type="SUPFAM" id="SSF51197">
    <property type="entry name" value="Clavaminate synthase-like"/>
    <property type="match status" value="1"/>
</dbReference>
<dbReference type="PANTHER" id="PTHR12461:SF99">
    <property type="entry name" value="BIFUNCTIONAL PEPTIDASE AND (3S)-LYSYL HYDROXYLASE JMJD7"/>
    <property type="match status" value="1"/>
</dbReference>
<dbReference type="InParanoid" id="A0A0V0QLA7"/>
<accession>A0A0V0QLA7</accession>
<organism evidence="3 4">
    <name type="scientific">Pseudocohnilembus persalinus</name>
    <name type="common">Ciliate</name>
    <dbReference type="NCBI Taxonomy" id="266149"/>
    <lineage>
        <taxon>Eukaryota</taxon>
        <taxon>Sar</taxon>
        <taxon>Alveolata</taxon>
        <taxon>Ciliophora</taxon>
        <taxon>Intramacronucleata</taxon>
        <taxon>Oligohymenophorea</taxon>
        <taxon>Scuticociliatia</taxon>
        <taxon>Philasterida</taxon>
        <taxon>Pseudocohnilembidae</taxon>
        <taxon>Pseudocohnilembus</taxon>
    </lineage>
</organism>
<evidence type="ECO:0000313" key="3">
    <source>
        <dbReference type="EMBL" id="KRX02784.1"/>
    </source>
</evidence>
<dbReference type="Proteomes" id="UP000054937">
    <property type="component" value="Unassembled WGS sequence"/>
</dbReference>
<sequence>MLLDINQKEIYELFHQKGFRIPKFISQFFNNLHAINMWYSKKETSSNWHYDSHDNFLCILEGYKIVYILPPDNQILERPSILLQFYNQAKLKKQEYNEKNILNGIQDQIQENKDIQSEDGEKNTDNDNKNENENGININRNKQKQEQKQKQKQQQQKQQEQRSDQIDEEKLKIQKFILEKNSILYIPQGWYHKVVSKGEEIAAINFWFDSIDGKLKGREQYFLTYLLNKKMQDFQRDFKESNRVQLESNLGKIYGQEMEEIRKNLGDNYFVSNFLEERQFNCNLIEYFLSVASLENIIEFLKFVLVFKACEIEEEEEDEETENSGFELKSEKNLKNGQKSYLNSFLDNLSANSIEILTEVLEEQDKKFSLEELKLINMSGLDKVVKNKEIEKERFYKNFWAQCLQKSEIYQQNWMEQKEKIRSNLLQQYYNNFEKERENNI</sequence>
<dbReference type="AlphaFoldDB" id="A0A0V0QLA7"/>
<name>A0A0V0QLA7_PSEPJ</name>
<dbReference type="SMART" id="SM00558">
    <property type="entry name" value="JmjC"/>
    <property type="match status" value="1"/>
</dbReference>
<feature type="domain" description="JmjC" evidence="2">
    <location>
        <begin position="10"/>
        <end position="225"/>
    </location>
</feature>
<dbReference type="EMBL" id="LDAU01000152">
    <property type="protein sequence ID" value="KRX02784.1"/>
    <property type="molecule type" value="Genomic_DNA"/>
</dbReference>
<protein>
    <recommendedName>
        <fullName evidence="2">JmjC domain-containing protein</fullName>
    </recommendedName>
</protein>
<feature type="region of interest" description="Disordered" evidence="1">
    <location>
        <begin position="108"/>
        <end position="165"/>
    </location>
</feature>
<evidence type="ECO:0000313" key="4">
    <source>
        <dbReference type="Proteomes" id="UP000054937"/>
    </source>
</evidence>
<dbReference type="Gene3D" id="2.60.120.650">
    <property type="entry name" value="Cupin"/>
    <property type="match status" value="1"/>
</dbReference>
<evidence type="ECO:0000259" key="2">
    <source>
        <dbReference type="PROSITE" id="PS51184"/>
    </source>
</evidence>
<dbReference type="InterPro" id="IPR041667">
    <property type="entry name" value="Cupin_8"/>
</dbReference>
<dbReference type="PROSITE" id="PS51184">
    <property type="entry name" value="JMJC"/>
    <property type="match status" value="1"/>
</dbReference>
<evidence type="ECO:0000256" key="1">
    <source>
        <dbReference type="SAM" id="MobiDB-lite"/>
    </source>
</evidence>
<dbReference type="OrthoDB" id="288221at2759"/>